<dbReference type="RefSeq" id="WP_275684942.1">
    <property type="nucleotide sequence ID" value="NZ_JAJLJH010000010.1"/>
</dbReference>
<dbReference type="PROSITE" id="PS50887">
    <property type="entry name" value="GGDEF"/>
    <property type="match status" value="1"/>
</dbReference>
<feature type="signal peptide" evidence="5">
    <location>
        <begin position="1"/>
        <end position="21"/>
    </location>
</feature>
<dbReference type="InterPro" id="IPR000160">
    <property type="entry name" value="GGDEF_dom"/>
</dbReference>
<dbReference type="SUPFAM" id="SSF55073">
    <property type="entry name" value="Nucleotide cyclase"/>
    <property type="match status" value="1"/>
</dbReference>
<dbReference type="PANTHER" id="PTHR45138">
    <property type="entry name" value="REGULATORY COMPONENTS OF SENSORY TRANSDUCTION SYSTEM"/>
    <property type="match status" value="1"/>
</dbReference>
<dbReference type="InterPro" id="IPR043128">
    <property type="entry name" value="Rev_trsase/Diguanyl_cyclase"/>
</dbReference>
<feature type="chain" id="PRO_5040738149" description="diguanylate cyclase" evidence="5">
    <location>
        <begin position="22"/>
        <end position="710"/>
    </location>
</feature>
<dbReference type="GO" id="GO:0043709">
    <property type="term" value="P:cell adhesion involved in single-species biofilm formation"/>
    <property type="evidence" value="ECO:0007669"/>
    <property type="project" value="TreeGrafter"/>
</dbReference>
<evidence type="ECO:0000256" key="2">
    <source>
        <dbReference type="ARBA" id="ARBA00034247"/>
    </source>
</evidence>
<proteinExistence type="predicted"/>
<dbReference type="EC" id="2.7.7.65" evidence="1"/>
<keyword evidence="4" id="KW-1133">Transmembrane helix</keyword>
<dbReference type="AlphaFoldDB" id="A0A9X1YPE1"/>
<dbReference type="GO" id="GO:0005886">
    <property type="term" value="C:plasma membrane"/>
    <property type="evidence" value="ECO:0007669"/>
    <property type="project" value="TreeGrafter"/>
</dbReference>
<feature type="transmembrane region" description="Helical" evidence="4">
    <location>
        <begin position="439"/>
        <end position="458"/>
    </location>
</feature>
<comment type="caution">
    <text evidence="7">The sequence shown here is derived from an EMBL/GenBank/DDBJ whole genome shotgun (WGS) entry which is preliminary data.</text>
</comment>
<feature type="region of interest" description="Disordered" evidence="3">
    <location>
        <begin position="668"/>
        <end position="710"/>
    </location>
</feature>
<evidence type="ECO:0000259" key="6">
    <source>
        <dbReference type="PROSITE" id="PS50887"/>
    </source>
</evidence>
<dbReference type="GO" id="GO:0052621">
    <property type="term" value="F:diguanylate cyclase activity"/>
    <property type="evidence" value="ECO:0007669"/>
    <property type="project" value="UniProtKB-EC"/>
</dbReference>
<gene>
    <name evidence="7" type="ORF">LPC04_23735</name>
</gene>
<dbReference type="InterPro" id="IPR029787">
    <property type="entry name" value="Nucleotide_cyclase"/>
</dbReference>
<dbReference type="InterPro" id="IPR011990">
    <property type="entry name" value="TPR-like_helical_dom_sf"/>
</dbReference>
<dbReference type="Proteomes" id="UP001139353">
    <property type="component" value="Unassembled WGS sequence"/>
</dbReference>
<dbReference type="SMART" id="SM00267">
    <property type="entry name" value="GGDEF"/>
    <property type="match status" value="1"/>
</dbReference>
<evidence type="ECO:0000313" key="7">
    <source>
        <dbReference type="EMBL" id="MCK9688735.1"/>
    </source>
</evidence>
<keyword evidence="5" id="KW-0732">Signal</keyword>
<dbReference type="Gene3D" id="3.30.70.270">
    <property type="match status" value="1"/>
</dbReference>
<accession>A0A9X1YPE1</accession>
<evidence type="ECO:0000256" key="3">
    <source>
        <dbReference type="SAM" id="MobiDB-lite"/>
    </source>
</evidence>
<dbReference type="FunFam" id="3.30.70.270:FF:000001">
    <property type="entry name" value="Diguanylate cyclase domain protein"/>
    <property type="match status" value="1"/>
</dbReference>
<keyword evidence="4" id="KW-0812">Transmembrane</keyword>
<evidence type="ECO:0000256" key="5">
    <source>
        <dbReference type="SAM" id="SignalP"/>
    </source>
</evidence>
<dbReference type="NCBIfam" id="TIGR00254">
    <property type="entry name" value="GGDEF"/>
    <property type="match status" value="1"/>
</dbReference>
<evidence type="ECO:0000256" key="4">
    <source>
        <dbReference type="SAM" id="Phobius"/>
    </source>
</evidence>
<keyword evidence="4" id="KW-0472">Membrane</keyword>
<reference evidence="7" key="1">
    <citation type="submission" date="2021-11" db="EMBL/GenBank/DDBJ databases">
        <title>BS-T2-15 a new species belonging to the Comamonadaceae family isolated from the soil of a French oak forest.</title>
        <authorList>
            <person name="Mieszkin S."/>
            <person name="Alain K."/>
        </authorList>
    </citation>
    <scope>NUCLEOTIDE SEQUENCE</scope>
    <source>
        <strain evidence="7">BS-T2-15</strain>
    </source>
</reference>
<evidence type="ECO:0000313" key="8">
    <source>
        <dbReference type="Proteomes" id="UP001139353"/>
    </source>
</evidence>
<keyword evidence="8" id="KW-1185">Reference proteome</keyword>
<dbReference type="CDD" id="cd01949">
    <property type="entry name" value="GGDEF"/>
    <property type="match status" value="1"/>
</dbReference>
<comment type="catalytic activity">
    <reaction evidence="2">
        <text>2 GTP = 3',3'-c-di-GMP + 2 diphosphate</text>
        <dbReference type="Rhea" id="RHEA:24898"/>
        <dbReference type="ChEBI" id="CHEBI:33019"/>
        <dbReference type="ChEBI" id="CHEBI:37565"/>
        <dbReference type="ChEBI" id="CHEBI:58805"/>
        <dbReference type="EC" id="2.7.7.65"/>
    </reaction>
</comment>
<feature type="domain" description="GGDEF" evidence="6">
    <location>
        <begin position="506"/>
        <end position="644"/>
    </location>
</feature>
<dbReference type="PANTHER" id="PTHR45138:SF9">
    <property type="entry name" value="DIGUANYLATE CYCLASE DGCM-RELATED"/>
    <property type="match status" value="1"/>
</dbReference>
<protein>
    <recommendedName>
        <fullName evidence="1">diguanylate cyclase</fullName>
        <ecNumber evidence="1">2.7.7.65</ecNumber>
    </recommendedName>
</protein>
<evidence type="ECO:0000256" key="1">
    <source>
        <dbReference type="ARBA" id="ARBA00012528"/>
    </source>
</evidence>
<organism evidence="7 8">
    <name type="scientific">Scleromatobacter humisilvae</name>
    <dbReference type="NCBI Taxonomy" id="2897159"/>
    <lineage>
        <taxon>Bacteria</taxon>
        <taxon>Pseudomonadati</taxon>
        <taxon>Pseudomonadota</taxon>
        <taxon>Betaproteobacteria</taxon>
        <taxon>Burkholderiales</taxon>
        <taxon>Sphaerotilaceae</taxon>
        <taxon>Scleromatobacter</taxon>
    </lineage>
</organism>
<dbReference type="Pfam" id="PF00990">
    <property type="entry name" value="GGDEF"/>
    <property type="match status" value="1"/>
</dbReference>
<dbReference type="InterPro" id="IPR050469">
    <property type="entry name" value="Diguanylate_Cyclase"/>
</dbReference>
<dbReference type="SUPFAM" id="SSF48452">
    <property type="entry name" value="TPR-like"/>
    <property type="match status" value="1"/>
</dbReference>
<dbReference type="Gene3D" id="1.25.40.10">
    <property type="entry name" value="Tetratricopeptide repeat domain"/>
    <property type="match status" value="1"/>
</dbReference>
<sequence>MRARGVVLAVVLAFGASAACAAGPARADASGLVELIDNLVRRGDETPQTAIDSITELSSTDAAGSPLLRRTAIASVGIVEARNGLNAEAMQQVAALGALGRSDPLAEADAHLVRAEIEVNGGHNEASYQQARAALSTFAELCAPNARPASDCDYREWWRALDLAQRGAADQGNSVVAASYAQTMVDVAHRAGDRPREAISLGIGALQAEANADSVTANRLMAQAQHVARMDGSPWVQVRVAVLGGLLHFRRQQPEAVQRDYEAALVAANAAGLKRPAMLLRANLADAYIHEGRPADALAAIDLALPVAKQHRDFRTERLLLHNATLAKLALHRVAEAKVEMAHVLELWQKDTGPGQRQEALREFSDALAKAGDTAGAIDLFHKEDALSKEIRAANKAAAEAELRARYDQDSQKRRIELLGRDNLLKSAELANQSLTRRLWMFAGAALVLLGVLALMMYRRMRELNRTLVKHEALLRAHSERDALTGLANRRQFREVMRVRGGERAFKGALLMVDVDHFKRVNDHYGHAAGDRVLVEVARRLSAAMRGDDLVARWGGEEFLVFAPNVDGAELDLLAERVRLAMNQAPVMLDNGTAIETTVSIGYAAFPLPASHVQVTWEQAVNLADLSLYTAKNQGRNCAVGIVRTTAVSSEALREVEADIAQARHDGRVTLRVSPEPPAADGGHPPRGAGLAPERPSAAAGSLRPSLDLT</sequence>
<name>A0A9X1YPE1_9BURK</name>
<dbReference type="PROSITE" id="PS51257">
    <property type="entry name" value="PROKAR_LIPOPROTEIN"/>
    <property type="match status" value="1"/>
</dbReference>
<dbReference type="GO" id="GO:1902201">
    <property type="term" value="P:negative regulation of bacterial-type flagellum-dependent cell motility"/>
    <property type="evidence" value="ECO:0007669"/>
    <property type="project" value="TreeGrafter"/>
</dbReference>
<dbReference type="EMBL" id="JAJLJH010000010">
    <property type="protein sequence ID" value="MCK9688735.1"/>
    <property type="molecule type" value="Genomic_DNA"/>
</dbReference>